<proteinExistence type="predicted"/>
<feature type="transmembrane region" description="Helical" evidence="6">
    <location>
        <begin position="20"/>
        <end position="39"/>
    </location>
</feature>
<keyword evidence="5 6" id="KW-0472">Membrane</keyword>
<reference evidence="9 10" key="1">
    <citation type="submission" date="2024-03" db="EMBL/GenBank/DDBJ databases">
        <title>Mouse gut bacterial collection (mGBC) of GemPharmatech.</title>
        <authorList>
            <person name="He Y."/>
            <person name="Dong L."/>
            <person name="Wu D."/>
            <person name="Gao X."/>
            <person name="Lin Z."/>
        </authorList>
    </citation>
    <scope>NUCLEOTIDE SEQUENCE [LARGE SCALE GENOMIC DNA]</scope>
    <source>
        <strain evidence="9 10">54-13</strain>
    </source>
</reference>
<keyword evidence="3 6" id="KW-0812">Transmembrane</keyword>
<dbReference type="InterPro" id="IPR025857">
    <property type="entry name" value="MacB_PCD"/>
</dbReference>
<organism evidence="9 10">
    <name type="scientific">Heminiphilus faecis</name>
    <dbReference type="NCBI Taxonomy" id="2601703"/>
    <lineage>
        <taxon>Bacteria</taxon>
        <taxon>Pseudomonadati</taxon>
        <taxon>Bacteroidota</taxon>
        <taxon>Bacteroidia</taxon>
        <taxon>Bacteroidales</taxon>
        <taxon>Muribaculaceae</taxon>
        <taxon>Heminiphilus</taxon>
    </lineage>
</organism>
<dbReference type="RefSeq" id="WP_121699855.1">
    <property type="nucleotide sequence ID" value="NZ_JBCLPP010000018.1"/>
</dbReference>
<evidence type="ECO:0000256" key="6">
    <source>
        <dbReference type="SAM" id="Phobius"/>
    </source>
</evidence>
<feature type="transmembrane region" description="Helical" evidence="6">
    <location>
        <begin position="401"/>
        <end position="426"/>
    </location>
</feature>
<dbReference type="PANTHER" id="PTHR30572">
    <property type="entry name" value="MEMBRANE COMPONENT OF TRANSPORTER-RELATED"/>
    <property type="match status" value="1"/>
</dbReference>
<dbReference type="InterPro" id="IPR003838">
    <property type="entry name" value="ABC3_permease_C"/>
</dbReference>
<evidence type="ECO:0000256" key="5">
    <source>
        <dbReference type="ARBA" id="ARBA00023136"/>
    </source>
</evidence>
<evidence type="ECO:0000313" key="10">
    <source>
        <dbReference type="Proteomes" id="UP001565200"/>
    </source>
</evidence>
<dbReference type="Pfam" id="PF12704">
    <property type="entry name" value="MacB_PCD"/>
    <property type="match status" value="1"/>
</dbReference>
<gene>
    <name evidence="9" type="ORF">AAK873_07810</name>
</gene>
<dbReference type="InterPro" id="IPR050250">
    <property type="entry name" value="Macrolide_Exporter_MacB"/>
</dbReference>
<name>A0ABV4CVV7_9BACT</name>
<keyword evidence="10" id="KW-1185">Reference proteome</keyword>
<feature type="transmembrane region" description="Helical" evidence="6">
    <location>
        <begin position="306"/>
        <end position="325"/>
    </location>
</feature>
<keyword evidence="4 6" id="KW-1133">Transmembrane helix</keyword>
<dbReference type="PANTHER" id="PTHR30572:SF18">
    <property type="entry name" value="ABC-TYPE MACROLIDE FAMILY EXPORT SYSTEM PERMEASE COMPONENT 2"/>
    <property type="match status" value="1"/>
</dbReference>
<protein>
    <submittedName>
        <fullName evidence="9">ABC transporter permease</fullName>
    </submittedName>
</protein>
<dbReference type="Pfam" id="PF02687">
    <property type="entry name" value="FtsX"/>
    <property type="match status" value="1"/>
</dbReference>
<evidence type="ECO:0000313" key="9">
    <source>
        <dbReference type="EMBL" id="MEY8245522.1"/>
    </source>
</evidence>
<feature type="transmembrane region" description="Helical" evidence="6">
    <location>
        <begin position="355"/>
        <end position="375"/>
    </location>
</feature>
<feature type="domain" description="MacB-like periplasmic core" evidence="8">
    <location>
        <begin position="60"/>
        <end position="264"/>
    </location>
</feature>
<feature type="domain" description="ABC3 transporter permease C-terminal" evidence="7">
    <location>
        <begin position="307"/>
        <end position="436"/>
    </location>
</feature>
<evidence type="ECO:0000256" key="2">
    <source>
        <dbReference type="ARBA" id="ARBA00022475"/>
    </source>
</evidence>
<comment type="subcellular location">
    <subcellularLocation>
        <location evidence="1">Cell membrane</location>
        <topology evidence="1">Multi-pass membrane protein</topology>
    </subcellularLocation>
</comment>
<evidence type="ECO:0000259" key="8">
    <source>
        <dbReference type="Pfam" id="PF12704"/>
    </source>
</evidence>
<evidence type="ECO:0000256" key="3">
    <source>
        <dbReference type="ARBA" id="ARBA00022692"/>
    </source>
</evidence>
<sequence length="443" mass="48467">MFRLIIKNLWSRRKRNGWLLAELVIVTVLAWIILDPVIVKTYVAHCSPGYDAERLARISLFEISPMSSRYDAAAATPEARTEAITRIIGSIAGHPCVDKVVPVLRWATFESQGSSWEVVNPNDSVSLSVSRIDYVGGTPFFETFGLEGVAGGPSAAQLDGMTPGPGEIVISESLARALFPDGKALGHYMLENTHDFDEASAADNDRRIVGVVNDAVIRSSMGRSMITYTSSTLAGLVSNDAGNIELVVRIKPNVNMASFLNDFRPLINTELKSGNVKAYDIKSYESIKEDLGLSQGETNELRLKTALAVFFLVNLCLGVIGTFYLQTRKRSEDAGVMRSFGATPGYIMREMLGEVWVLATLAWLVGCLAYMQYALKEGLEIIGGFNGATLAAYMPDWTDSFMLHFTIVSLIIYVILIAVVSAGVYLPARRISRVSPVDALRDE</sequence>
<evidence type="ECO:0000259" key="7">
    <source>
        <dbReference type="Pfam" id="PF02687"/>
    </source>
</evidence>
<dbReference type="EMBL" id="JBCLPP010000018">
    <property type="protein sequence ID" value="MEY8245522.1"/>
    <property type="molecule type" value="Genomic_DNA"/>
</dbReference>
<dbReference type="Proteomes" id="UP001565200">
    <property type="component" value="Unassembled WGS sequence"/>
</dbReference>
<accession>A0ABV4CVV7</accession>
<keyword evidence="2" id="KW-1003">Cell membrane</keyword>
<evidence type="ECO:0000256" key="4">
    <source>
        <dbReference type="ARBA" id="ARBA00022989"/>
    </source>
</evidence>
<evidence type="ECO:0000256" key="1">
    <source>
        <dbReference type="ARBA" id="ARBA00004651"/>
    </source>
</evidence>
<comment type="caution">
    <text evidence="9">The sequence shown here is derived from an EMBL/GenBank/DDBJ whole genome shotgun (WGS) entry which is preliminary data.</text>
</comment>